<keyword evidence="2" id="KW-0472">Membrane</keyword>
<protein>
    <submittedName>
        <fullName evidence="3">Uncharacterized protein</fullName>
    </submittedName>
</protein>
<keyword evidence="2" id="KW-1133">Transmembrane helix</keyword>
<keyword evidence="2" id="KW-0812">Transmembrane</keyword>
<name>A0A1H9LZD7_9LACO</name>
<feature type="compositionally biased region" description="Polar residues" evidence="1">
    <location>
        <begin position="1"/>
        <end position="14"/>
    </location>
</feature>
<gene>
    <name evidence="3" type="ORF">SAMN04487973_102122</name>
</gene>
<dbReference type="EMBL" id="FOGK01000002">
    <property type="protein sequence ID" value="SER16806.1"/>
    <property type="molecule type" value="Genomic_DNA"/>
</dbReference>
<proteinExistence type="predicted"/>
<evidence type="ECO:0000256" key="1">
    <source>
        <dbReference type="SAM" id="MobiDB-lite"/>
    </source>
</evidence>
<keyword evidence="4" id="KW-1185">Reference proteome</keyword>
<sequence length="366" mass="39231">MTINNNNNDWSVPSSRMDRLKAKEQQKEAKKRQKRVSKKMPKKPPVTGPKPPKKKTGKKGSKKWLWIVLILAVLVGAIVFFVHRSSGNQAQANAEKIVQKSFNSDRDNITDSATSLQMTELAADAKKVRNNTEANQYSQLASLGKSAVAFRQKVENLKNGSNYRTSTTGTKVTSLLQDLKSSSFESDFSGFYSEYNKKLTSLEVKAKAVSKLHKQTNRLFKNGKSGALTSTVTSSELNSLLDKLNKYPNFEMASNDLTRVEKAVKTYRKKQASESSSLASSASSSAAAAASSSSAAALSSSSYSYSSYSAPSSSSSSYYSSTSNNSSSSSKASSTSSSSSTSKSSSTSASKSSSTSSKTASSSSKK</sequence>
<feature type="region of interest" description="Disordered" evidence="1">
    <location>
        <begin position="1"/>
        <end position="59"/>
    </location>
</feature>
<feature type="compositionally biased region" description="Basic residues" evidence="1">
    <location>
        <begin position="29"/>
        <end position="42"/>
    </location>
</feature>
<evidence type="ECO:0000256" key="2">
    <source>
        <dbReference type="SAM" id="Phobius"/>
    </source>
</evidence>
<dbReference type="Proteomes" id="UP000182818">
    <property type="component" value="Unassembled WGS sequence"/>
</dbReference>
<reference evidence="3 4" key="1">
    <citation type="submission" date="2016-10" db="EMBL/GenBank/DDBJ databases">
        <authorList>
            <person name="Varghese N."/>
            <person name="Submissions S."/>
        </authorList>
    </citation>
    <scope>NUCLEOTIDE SEQUENCE [LARGE SCALE GENOMIC DNA]</scope>
    <source>
        <strain evidence="3 4">CGMCC 1.3889</strain>
    </source>
</reference>
<feature type="region of interest" description="Disordered" evidence="1">
    <location>
        <begin position="303"/>
        <end position="366"/>
    </location>
</feature>
<comment type="caution">
    <text evidence="3">The sequence shown here is derived from an EMBL/GenBank/DDBJ whole genome shotgun (WGS) entry which is preliminary data.</text>
</comment>
<feature type="transmembrane region" description="Helical" evidence="2">
    <location>
        <begin position="64"/>
        <end position="83"/>
    </location>
</feature>
<feature type="compositionally biased region" description="Basic and acidic residues" evidence="1">
    <location>
        <begin position="16"/>
        <end position="28"/>
    </location>
</feature>
<accession>A0A1H9LZD7</accession>
<organism evidence="3 4">
    <name type="scientific">Pediococcus ethanolidurans</name>
    <dbReference type="NCBI Taxonomy" id="319653"/>
    <lineage>
        <taxon>Bacteria</taxon>
        <taxon>Bacillati</taxon>
        <taxon>Bacillota</taxon>
        <taxon>Bacilli</taxon>
        <taxon>Lactobacillales</taxon>
        <taxon>Lactobacillaceae</taxon>
        <taxon>Pediococcus</taxon>
    </lineage>
</organism>
<evidence type="ECO:0000313" key="4">
    <source>
        <dbReference type="Proteomes" id="UP000182818"/>
    </source>
</evidence>
<evidence type="ECO:0000313" key="3">
    <source>
        <dbReference type="EMBL" id="SER16806.1"/>
    </source>
</evidence>